<accession>A0A834NZ42</accession>
<dbReference type="EMBL" id="JACSDY010000008">
    <property type="protein sequence ID" value="KAF7421493.1"/>
    <property type="molecule type" value="Genomic_DNA"/>
</dbReference>
<protein>
    <submittedName>
        <fullName evidence="2">Uncharacterized protein</fullName>
    </submittedName>
</protein>
<reference evidence="2" key="1">
    <citation type="journal article" date="2020" name="G3 (Bethesda)">
        <title>High-Quality Assemblies for Three Invasive Social Wasps from the &lt;i&gt;Vespula&lt;/i&gt; Genus.</title>
        <authorList>
            <person name="Harrop T.W.R."/>
            <person name="Guhlin J."/>
            <person name="McLaughlin G.M."/>
            <person name="Permina E."/>
            <person name="Stockwell P."/>
            <person name="Gilligan J."/>
            <person name="Le Lec M.F."/>
            <person name="Gruber M.A.M."/>
            <person name="Quinn O."/>
            <person name="Lovegrove M."/>
            <person name="Duncan E.J."/>
            <person name="Remnant E.J."/>
            <person name="Van Eeckhoven J."/>
            <person name="Graham B."/>
            <person name="Knapp R.A."/>
            <person name="Langford K.W."/>
            <person name="Kronenberg Z."/>
            <person name="Press M.O."/>
            <person name="Eacker S.M."/>
            <person name="Wilson-Rankin E.E."/>
            <person name="Purcell J."/>
            <person name="Lester P.J."/>
            <person name="Dearden P.K."/>
        </authorList>
    </citation>
    <scope>NUCLEOTIDE SEQUENCE</scope>
    <source>
        <strain evidence="2">Volc-1</strain>
    </source>
</reference>
<gene>
    <name evidence="2" type="ORF">H0235_009329</name>
</gene>
<dbReference type="AlphaFoldDB" id="A0A834NZ42"/>
<evidence type="ECO:0000256" key="1">
    <source>
        <dbReference type="SAM" id="MobiDB-lite"/>
    </source>
</evidence>
<dbReference type="Proteomes" id="UP000600918">
    <property type="component" value="Unassembled WGS sequence"/>
</dbReference>
<sequence length="87" mass="10191">MVLRKRQVVIEESYFQYGETKIEVTEVIAKSKHSNLYIGVTINLLRILRENRAIRMIRIKEEEEEEEEEEKRGDGNRGVGEEKVVGV</sequence>
<name>A0A834NZ42_VESPE</name>
<evidence type="ECO:0000313" key="2">
    <source>
        <dbReference type="EMBL" id="KAF7421493.1"/>
    </source>
</evidence>
<evidence type="ECO:0000313" key="3">
    <source>
        <dbReference type="Proteomes" id="UP000600918"/>
    </source>
</evidence>
<keyword evidence="3" id="KW-1185">Reference proteome</keyword>
<feature type="compositionally biased region" description="Basic and acidic residues" evidence="1">
    <location>
        <begin position="70"/>
        <end position="87"/>
    </location>
</feature>
<feature type="region of interest" description="Disordered" evidence="1">
    <location>
        <begin position="60"/>
        <end position="87"/>
    </location>
</feature>
<comment type="caution">
    <text evidence="2">The sequence shown here is derived from an EMBL/GenBank/DDBJ whole genome shotgun (WGS) entry which is preliminary data.</text>
</comment>
<organism evidence="2 3">
    <name type="scientific">Vespula pensylvanica</name>
    <name type="common">Western yellow jacket</name>
    <name type="synonym">Wasp</name>
    <dbReference type="NCBI Taxonomy" id="30213"/>
    <lineage>
        <taxon>Eukaryota</taxon>
        <taxon>Metazoa</taxon>
        <taxon>Ecdysozoa</taxon>
        <taxon>Arthropoda</taxon>
        <taxon>Hexapoda</taxon>
        <taxon>Insecta</taxon>
        <taxon>Pterygota</taxon>
        <taxon>Neoptera</taxon>
        <taxon>Endopterygota</taxon>
        <taxon>Hymenoptera</taxon>
        <taxon>Apocrita</taxon>
        <taxon>Aculeata</taxon>
        <taxon>Vespoidea</taxon>
        <taxon>Vespidae</taxon>
        <taxon>Vespinae</taxon>
        <taxon>Vespula</taxon>
    </lineage>
</organism>
<proteinExistence type="predicted"/>